<proteinExistence type="predicted"/>
<evidence type="ECO:0000256" key="1">
    <source>
        <dbReference type="SAM" id="Phobius"/>
    </source>
</evidence>
<dbReference type="RefSeq" id="WP_143911323.1">
    <property type="nucleotide sequence ID" value="NZ_VLNT01000001.1"/>
</dbReference>
<protein>
    <recommendedName>
        <fullName evidence="2">DUF6286 domain-containing protein</fullName>
    </recommendedName>
</protein>
<dbReference type="Pfam" id="PF19803">
    <property type="entry name" value="DUF6286"/>
    <property type="match status" value="1"/>
</dbReference>
<feature type="transmembrane region" description="Helical" evidence="1">
    <location>
        <begin position="62"/>
        <end position="84"/>
    </location>
</feature>
<accession>A0A554SPT7</accession>
<keyword evidence="1" id="KW-0472">Membrane</keyword>
<keyword evidence="1" id="KW-0812">Transmembrane</keyword>
<organism evidence="3 4">
    <name type="scientific">Aeromicrobium piscarium</name>
    <dbReference type="NCBI Taxonomy" id="2590901"/>
    <lineage>
        <taxon>Bacteria</taxon>
        <taxon>Bacillati</taxon>
        <taxon>Actinomycetota</taxon>
        <taxon>Actinomycetes</taxon>
        <taxon>Propionibacteriales</taxon>
        <taxon>Nocardioidaceae</taxon>
        <taxon>Aeromicrobium</taxon>
    </lineage>
</organism>
<evidence type="ECO:0000313" key="3">
    <source>
        <dbReference type="EMBL" id="TSD68375.1"/>
    </source>
</evidence>
<name>A0A554SPT7_9ACTN</name>
<dbReference type="AlphaFoldDB" id="A0A554SPT7"/>
<reference evidence="3 4" key="1">
    <citation type="submission" date="2019-07" db="EMBL/GenBank/DDBJ databases">
        <authorList>
            <person name="Zhao L.H."/>
        </authorList>
    </citation>
    <scope>NUCLEOTIDE SEQUENCE [LARGE SCALE GENOMIC DNA]</scope>
    <source>
        <strain evidence="3 4">Co35</strain>
    </source>
</reference>
<evidence type="ECO:0000313" key="4">
    <source>
        <dbReference type="Proteomes" id="UP000316988"/>
    </source>
</evidence>
<keyword evidence="4" id="KW-1185">Reference proteome</keyword>
<dbReference type="Proteomes" id="UP000316988">
    <property type="component" value="Unassembled WGS sequence"/>
</dbReference>
<feature type="domain" description="DUF6286" evidence="2">
    <location>
        <begin position="73"/>
        <end position="172"/>
    </location>
</feature>
<dbReference type="EMBL" id="VLNT01000001">
    <property type="protein sequence ID" value="TSD68375.1"/>
    <property type="molecule type" value="Genomic_DNA"/>
</dbReference>
<dbReference type="OrthoDB" id="5195506at2"/>
<sequence>MSSSLVPTARPSATRVVAFYALLGIALGVVAVRDLAVAQGWAAGKPWYESAIEGLDGLSASAAATAVGVVIGVIGVVALIGALLPARRTHDRTEATPGLWVSRPAIATLAEHAAERTPGVYEASAAVRRRRVMVRVADSEPETAQRVEDSVKRALDGLTDRRIVVRRREVKVP</sequence>
<comment type="caution">
    <text evidence="3">The sequence shown here is derived from an EMBL/GenBank/DDBJ whole genome shotgun (WGS) entry which is preliminary data.</text>
</comment>
<keyword evidence="1" id="KW-1133">Transmembrane helix</keyword>
<dbReference type="InterPro" id="IPR046253">
    <property type="entry name" value="DUF6286"/>
</dbReference>
<evidence type="ECO:0000259" key="2">
    <source>
        <dbReference type="Pfam" id="PF19803"/>
    </source>
</evidence>
<gene>
    <name evidence="3" type="ORF">FNM00_01920</name>
</gene>